<dbReference type="PRINTS" id="PR00111">
    <property type="entry name" value="ABHYDROLASE"/>
</dbReference>
<dbReference type="EMBL" id="MU839025">
    <property type="protein sequence ID" value="KAK1763715.1"/>
    <property type="molecule type" value="Genomic_DNA"/>
</dbReference>
<dbReference type="GO" id="GO:0016787">
    <property type="term" value="F:hydrolase activity"/>
    <property type="evidence" value="ECO:0007669"/>
    <property type="project" value="UniProtKB-KW"/>
</dbReference>
<dbReference type="InterPro" id="IPR050471">
    <property type="entry name" value="AB_hydrolase"/>
</dbReference>
<evidence type="ECO:0000313" key="2">
    <source>
        <dbReference type="EMBL" id="KAK1763715.1"/>
    </source>
</evidence>
<evidence type="ECO:0000259" key="1">
    <source>
        <dbReference type="Pfam" id="PF12697"/>
    </source>
</evidence>
<proteinExistence type="predicted"/>
<protein>
    <submittedName>
        <fullName evidence="2">Alpha/beta hydrolase fold-1</fullName>
    </submittedName>
</protein>
<dbReference type="Pfam" id="PF12697">
    <property type="entry name" value="Abhydrolase_6"/>
    <property type="match status" value="1"/>
</dbReference>
<gene>
    <name evidence="2" type="ORF">QBC33DRAFT_498877</name>
</gene>
<dbReference type="InterPro" id="IPR029058">
    <property type="entry name" value="AB_hydrolase_fold"/>
</dbReference>
<feature type="domain" description="AB hydrolase-1" evidence="1">
    <location>
        <begin position="271"/>
        <end position="504"/>
    </location>
</feature>
<dbReference type="Proteomes" id="UP001244011">
    <property type="component" value="Unassembled WGS sequence"/>
</dbReference>
<dbReference type="AlphaFoldDB" id="A0AAJ0BSM1"/>
<dbReference type="GeneID" id="85308821"/>
<comment type="caution">
    <text evidence="2">The sequence shown here is derived from an EMBL/GenBank/DDBJ whole genome shotgun (WGS) entry which is preliminary data.</text>
</comment>
<dbReference type="RefSeq" id="XP_060279928.1">
    <property type="nucleotide sequence ID" value="XM_060425634.1"/>
</dbReference>
<sequence length="512" mass="57075">MGKPGILYVTIEHAPTVSRTAFEDWYNNEHGPLRLQLPFITSGRRYRATDGENPPWMAVYDIADLDKMTTPGYTDLAAHPSQREQEVLKHVESSRYFYEEELSAGSVNETDRVPGFIMTLRMHLPPSASEAEKEAMSEDVHRWYMDEHVPLLEKIPGWVRSRRFKLSPAFHRGEDPHWFAIHEYTSAHGNGGPEFRYATSTVWRQRIMTDTTQDRRNYMLHYNFGPCARDLAALDALPPKAVIERPFTFADGTESTYRLEGNTDPDAPTMVFVNSLMTSREIWDEFISLWGGFFHPEYRFLRYESRGRGPVTSEGKITAEVLAADLAHLLDGLKIQRVDSVIGVSLGGVTALQFALEHPGRLNRLVVCDCGVKSAAGASAAWAGRISKAQEGGMQALAAPTVKRWFLPENVEGPGGNKVAAMVASNDFDGFRRSSEALYDYDMSDRLASVKCKMMLLSGEADGLVPEALKAAAEKLEHGKGHGGYAQVQLAGHLPMVENCPEFVKVVTNFLA</sequence>
<dbReference type="InterPro" id="IPR000073">
    <property type="entry name" value="AB_hydrolase_1"/>
</dbReference>
<dbReference type="PANTHER" id="PTHR43433">
    <property type="entry name" value="HYDROLASE, ALPHA/BETA FOLD FAMILY PROTEIN"/>
    <property type="match status" value="1"/>
</dbReference>
<dbReference type="Gene3D" id="3.40.50.1820">
    <property type="entry name" value="alpha/beta hydrolase"/>
    <property type="match status" value="1"/>
</dbReference>
<dbReference type="SUPFAM" id="SSF53474">
    <property type="entry name" value="alpha/beta-Hydrolases"/>
    <property type="match status" value="1"/>
</dbReference>
<evidence type="ECO:0000313" key="3">
    <source>
        <dbReference type="Proteomes" id="UP001244011"/>
    </source>
</evidence>
<keyword evidence="2" id="KW-0378">Hydrolase</keyword>
<keyword evidence="3" id="KW-1185">Reference proteome</keyword>
<dbReference type="PANTHER" id="PTHR43433:SF5">
    <property type="entry name" value="AB HYDROLASE-1 DOMAIN-CONTAINING PROTEIN"/>
    <property type="match status" value="1"/>
</dbReference>
<accession>A0AAJ0BSM1</accession>
<reference evidence="2" key="1">
    <citation type="submission" date="2023-06" db="EMBL/GenBank/DDBJ databases">
        <title>Genome-scale phylogeny and comparative genomics of the fungal order Sordariales.</title>
        <authorList>
            <consortium name="Lawrence Berkeley National Laboratory"/>
            <person name="Hensen N."/>
            <person name="Bonometti L."/>
            <person name="Westerberg I."/>
            <person name="Brannstrom I.O."/>
            <person name="Guillou S."/>
            <person name="Cros-Aarteil S."/>
            <person name="Calhoun S."/>
            <person name="Haridas S."/>
            <person name="Kuo A."/>
            <person name="Mondo S."/>
            <person name="Pangilinan J."/>
            <person name="Riley R."/>
            <person name="Labutti K."/>
            <person name="Andreopoulos B."/>
            <person name="Lipzen A."/>
            <person name="Chen C."/>
            <person name="Yanf M."/>
            <person name="Daum C."/>
            <person name="Ng V."/>
            <person name="Clum A."/>
            <person name="Steindorff A."/>
            <person name="Ohm R."/>
            <person name="Martin F."/>
            <person name="Silar P."/>
            <person name="Natvig D."/>
            <person name="Lalanne C."/>
            <person name="Gautier V."/>
            <person name="Ament-Velasquez S.L."/>
            <person name="Kruys A."/>
            <person name="Hutchinson M.I."/>
            <person name="Powell A.J."/>
            <person name="Barry K."/>
            <person name="Miller A.N."/>
            <person name="Grigoriev I.V."/>
            <person name="Debuchy R."/>
            <person name="Gladieux P."/>
            <person name="Thoren M.H."/>
            <person name="Johannesson H."/>
        </authorList>
    </citation>
    <scope>NUCLEOTIDE SEQUENCE</scope>
    <source>
        <strain evidence="2">8032-3</strain>
    </source>
</reference>
<dbReference type="SUPFAM" id="SSF54909">
    <property type="entry name" value="Dimeric alpha+beta barrel"/>
    <property type="match status" value="1"/>
</dbReference>
<name>A0AAJ0BSM1_9PEZI</name>
<organism evidence="2 3">
    <name type="scientific">Phialemonium atrogriseum</name>
    <dbReference type="NCBI Taxonomy" id="1093897"/>
    <lineage>
        <taxon>Eukaryota</taxon>
        <taxon>Fungi</taxon>
        <taxon>Dikarya</taxon>
        <taxon>Ascomycota</taxon>
        <taxon>Pezizomycotina</taxon>
        <taxon>Sordariomycetes</taxon>
        <taxon>Sordariomycetidae</taxon>
        <taxon>Cephalothecales</taxon>
        <taxon>Cephalothecaceae</taxon>
        <taxon>Phialemonium</taxon>
    </lineage>
</organism>
<dbReference type="InterPro" id="IPR011008">
    <property type="entry name" value="Dimeric_a/b-barrel"/>
</dbReference>